<name>A8RH11_ENTBW</name>
<dbReference type="SUPFAM" id="SSF50037">
    <property type="entry name" value="C-terminal domain of transcriptional repressors"/>
    <property type="match status" value="1"/>
</dbReference>
<dbReference type="InterPro" id="IPR007167">
    <property type="entry name" value="Fe-transptr_FeoA-like"/>
</dbReference>
<dbReference type="Gene3D" id="2.30.30.90">
    <property type="match status" value="1"/>
</dbReference>
<gene>
    <name evidence="3" type="ORF">CLOBOL_00283</name>
</gene>
<accession>A8RH11</accession>
<dbReference type="Pfam" id="PF04023">
    <property type="entry name" value="FeoA"/>
    <property type="match status" value="1"/>
</dbReference>
<dbReference type="SMART" id="SM00899">
    <property type="entry name" value="FeoA"/>
    <property type="match status" value="1"/>
</dbReference>
<feature type="domain" description="Ferrous iron transporter FeoA-like" evidence="2">
    <location>
        <begin position="3"/>
        <end position="71"/>
    </location>
</feature>
<organism evidence="3 4">
    <name type="scientific">Enterocloster bolteae (strain ATCC BAA-613 / DSM 15670 / CCUG 46953 / JCM 12243 / WAL 16351)</name>
    <name type="common">Clostridium bolteae</name>
    <dbReference type="NCBI Taxonomy" id="411902"/>
    <lineage>
        <taxon>Bacteria</taxon>
        <taxon>Bacillati</taxon>
        <taxon>Bacillota</taxon>
        <taxon>Clostridia</taxon>
        <taxon>Lachnospirales</taxon>
        <taxon>Lachnospiraceae</taxon>
        <taxon>Enterocloster</taxon>
    </lineage>
</organism>
<dbReference type="eggNOG" id="COG1918">
    <property type="taxonomic scope" value="Bacteria"/>
</dbReference>
<dbReference type="PANTHER" id="PTHR43151">
    <property type="entry name" value="FEOA FAMILY PROTEIN"/>
    <property type="match status" value="1"/>
</dbReference>
<dbReference type="Proteomes" id="UP000005396">
    <property type="component" value="Unassembled WGS sequence"/>
</dbReference>
<dbReference type="InterPro" id="IPR038157">
    <property type="entry name" value="FeoA_core_dom"/>
</dbReference>
<dbReference type="InterPro" id="IPR008988">
    <property type="entry name" value="Transcriptional_repressor_C"/>
</dbReference>
<sequence length="71" mass="7523">MGMPLTLVKEGTVASIVRVGGKEEVKRHLENMGFVPGASVTVVSANNGNVIVNVKESRVAISKEMANKIMV</sequence>
<protein>
    <recommendedName>
        <fullName evidence="2">Ferrous iron transporter FeoA-like domain-containing protein</fullName>
    </recommendedName>
</protein>
<dbReference type="AlphaFoldDB" id="A8RH11"/>
<evidence type="ECO:0000313" key="3">
    <source>
        <dbReference type="EMBL" id="EDP19446.1"/>
    </source>
</evidence>
<dbReference type="EMBL" id="ABCC02000002">
    <property type="protein sequence ID" value="EDP19446.1"/>
    <property type="molecule type" value="Genomic_DNA"/>
</dbReference>
<evidence type="ECO:0000313" key="4">
    <source>
        <dbReference type="Proteomes" id="UP000005396"/>
    </source>
</evidence>
<reference evidence="3 4" key="2">
    <citation type="submission" date="2007-09" db="EMBL/GenBank/DDBJ databases">
        <title>Draft genome sequence of Clostridium bolteae (ATCC BAA-613).</title>
        <authorList>
            <person name="Sudarsanam P."/>
            <person name="Ley R."/>
            <person name="Guruge J."/>
            <person name="Turnbaugh P.J."/>
            <person name="Mahowald M."/>
            <person name="Liep D."/>
            <person name="Gordon J."/>
        </authorList>
    </citation>
    <scope>NUCLEOTIDE SEQUENCE [LARGE SCALE GENOMIC DNA]</scope>
    <source>
        <strain evidence="4">ATCC BAA-613 / DSM 15670 / CCUG 46953 / JCM 12243 / WAL 16351</strain>
    </source>
</reference>
<dbReference type="HOGENOM" id="CLU_150646_6_0_9"/>
<dbReference type="InterPro" id="IPR053184">
    <property type="entry name" value="FeoA-like"/>
</dbReference>
<evidence type="ECO:0000256" key="1">
    <source>
        <dbReference type="ARBA" id="ARBA00023004"/>
    </source>
</evidence>
<comment type="caution">
    <text evidence="3">The sequence shown here is derived from an EMBL/GenBank/DDBJ whole genome shotgun (WGS) entry which is preliminary data.</text>
</comment>
<dbReference type="GO" id="GO:0046914">
    <property type="term" value="F:transition metal ion binding"/>
    <property type="evidence" value="ECO:0007669"/>
    <property type="project" value="InterPro"/>
</dbReference>
<evidence type="ECO:0000259" key="2">
    <source>
        <dbReference type="SMART" id="SM00899"/>
    </source>
</evidence>
<proteinExistence type="predicted"/>
<keyword evidence="1" id="KW-0408">Iron</keyword>
<reference evidence="3 4" key="1">
    <citation type="submission" date="2007-08" db="EMBL/GenBank/DDBJ databases">
        <authorList>
            <person name="Fulton L."/>
            <person name="Clifton S."/>
            <person name="Fulton B."/>
            <person name="Xu J."/>
            <person name="Minx P."/>
            <person name="Pepin K.H."/>
            <person name="Johnson M."/>
            <person name="Thiruvilangam P."/>
            <person name="Bhonagiri V."/>
            <person name="Nash W.E."/>
            <person name="Mardis E.R."/>
            <person name="Wilson R.K."/>
        </authorList>
    </citation>
    <scope>NUCLEOTIDE SEQUENCE [LARGE SCALE GENOMIC DNA]</scope>
    <source>
        <strain evidence="4">ATCC BAA-613 / DSM 15670 / CCUG 46953 / JCM 12243 / WAL 16351</strain>
    </source>
</reference>
<dbReference type="PaxDb" id="411902-CLOBOL_00283"/>
<dbReference type="PANTHER" id="PTHR43151:SF1">
    <property type="entry name" value="SSR2333 PROTEIN"/>
    <property type="match status" value="1"/>
</dbReference>